<feature type="transmembrane region" description="Helical" evidence="1">
    <location>
        <begin position="93"/>
        <end position="116"/>
    </location>
</feature>
<dbReference type="NCBIfam" id="NF038403">
    <property type="entry name" value="perm_prefix_1"/>
    <property type="match status" value="1"/>
</dbReference>
<dbReference type="RefSeq" id="WP_344082749.1">
    <property type="nucleotide sequence ID" value="NZ_BAAALS010000016.1"/>
</dbReference>
<organism evidence="2 3">
    <name type="scientific">Luedemannella helvata</name>
    <dbReference type="NCBI Taxonomy" id="349315"/>
    <lineage>
        <taxon>Bacteria</taxon>
        <taxon>Bacillati</taxon>
        <taxon>Actinomycetota</taxon>
        <taxon>Actinomycetes</taxon>
        <taxon>Micromonosporales</taxon>
        <taxon>Micromonosporaceae</taxon>
        <taxon>Luedemannella</taxon>
    </lineage>
</organism>
<feature type="transmembrane region" description="Helical" evidence="1">
    <location>
        <begin position="184"/>
        <end position="205"/>
    </location>
</feature>
<keyword evidence="1" id="KW-0472">Membrane</keyword>
<proteinExistence type="predicted"/>
<keyword evidence="1" id="KW-0812">Transmembrane</keyword>
<keyword evidence="1" id="KW-1133">Transmembrane helix</keyword>
<name>A0ABP4WT58_9ACTN</name>
<feature type="transmembrane region" description="Helical" evidence="1">
    <location>
        <begin position="267"/>
        <end position="288"/>
    </location>
</feature>
<accession>A0ABP4WT58</accession>
<protein>
    <submittedName>
        <fullName evidence="2">Uncharacterized protein</fullName>
    </submittedName>
</protein>
<dbReference type="EMBL" id="BAAALS010000016">
    <property type="protein sequence ID" value="GAA1760327.1"/>
    <property type="molecule type" value="Genomic_DNA"/>
</dbReference>
<feature type="transmembrane region" description="Helical" evidence="1">
    <location>
        <begin position="156"/>
        <end position="178"/>
    </location>
</feature>
<reference evidence="3" key="1">
    <citation type="journal article" date="2019" name="Int. J. Syst. Evol. Microbiol.">
        <title>The Global Catalogue of Microorganisms (GCM) 10K type strain sequencing project: providing services to taxonomists for standard genome sequencing and annotation.</title>
        <authorList>
            <consortium name="The Broad Institute Genomics Platform"/>
            <consortium name="The Broad Institute Genome Sequencing Center for Infectious Disease"/>
            <person name="Wu L."/>
            <person name="Ma J."/>
        </authorList>
    </citation>
    <scope>NUCLEOTIDE SEQUENCE [LARGE SCALE GENOMIC DNA]</scope>
    <source>
        <strain evidence="3">JCM 13249</strain>
    </source>
</reference>
<keyword evidence="3" id="KW-1185">Reference proteome</keyword>
<feature type="transmembrane region" description="Helical" evidence="1">
    <location>
        <begin position="241"/>
        <end position="261"/>
    </location>
</feature>
<evidence type="ECO:0000313" key="3">
    <source>
        <dbReference type="Proteomes" id="UP001500655"/>
    </source>
</evidence>
<gene>
    <name evidence="2" type="ORF">GCM10009681_34420</name>
</gene>
<dbReference type="InterPro" id="IPR047928">
    <property type="entry name" value="Perm_prefix_1"/>
</dbReference>
<feature type="transmembrane region" description="Helical" evidence="1">
    <location>
        <begin position="122"/>
        <end position="144"/>
    </location>
</feature>
<comment type="caution">
    <text evidence="2">The sequence shown here is derived from an EMBL/GenBank/DDBJ whole genome shotgun (WGS) entry which is preliminary data.</text>
</comment>
<dbReference type="Proteomes" id="UP001500655">
    <property type="component" value="Unassembled WGS sequence"/>
</dbReference>
<evidence type="ECO:0000313" key="2">
    <source>
        <dbReference type="EMBL" id="GAA1760327.1"/>
    </source>
</evidence>
<evidence type="ECO:0000256" key="1">
    <source>
        <dbReference type="SAM" id="Phobius"/>
    </source>
</evidence>
<sequence length="294" mass="30871">MTTGAGLEIHRLLDAAFAGIDMTPETQDLKEEMRANLVARVAEFTDSGVGPAEAARRAIDELGDVRSVVDETATAFATVPAWVRHRVRPRPAYVVRTVVVSLMAAGALAVAALPFFGVDMALALPLAAVAVLAVACGAIVADALRQETTTSYPLPARRAGGFGVATALTLAGVGTGLLCLRGLPLGWLVGAVAAVVVAIVVFAQLGATHTNRHKPWVVRMHAEHERAGDRFSEDPAAAARFGLYTATIWLAAFAAFAVLSFTVGWAWSWLALVGAVVVMMVTLARMLFGTRQTA</sequence>